<evidence type="ECO:0000256" key="2">
    <source>
        <dbReference type="SAM" id="Phobius"/>
    </source>
</evidence>
<evidence type="ECO:0000259" key="3">
    <source>
        <dbReference type="Pfam" id="PF20151"/>
    </source>
</evidence>
<organism evidence="4 5">
    <name type="scientific">Cylindrobasidium torrendii FP15055 ss-10</name>
    <dbReference type="NCBI Taxonomy" id="1314674"/>
    <lineage>
        <taxon>Eukaryota</taxon>
        <taxon>Fungi</taxon>
        <taxon>Dikarya</taxon>
        <taxon>Basidiomycota</taxon>
        <taxon>Agaricomycotina</taxon>
        <taxon>Agaricomycetes</taxon>
        <taxon>Agaricomycetidae</taxon>
        <taxon>Agaricales</taxon>
        <taxon>Marasmiineae</taxon>
        <taxon>Physalacriaceae</taxon>
        <taxon>Cylindrobasidium</taxon>
    </lineage>
</organism>
<dbReference type="OrthoDB" id="3267855at2759"/>
<keyword evidence="5" id="KW-1185">Reference proteome</keyword>
<protein>
    <recommendedName>
        <fullName evidence="3">DUF6533 domain-containing protein</fullName>
    </recommendedName>
</protein>
<dbReference type="InterPro" id="IPR045340">
    <property type="entry name" value="DUF6533"/>
</dbReference>
<feature type="transmembrane region" description="Helical" evidence="2">
    <location>
        <begin position="133"/>
        <end position="152"/>
    </location>
</feature>
<reference evidence="4 5" key="1">
    <citation type="journal article" date="2015" name="Fungal Genet. Biol.">
        <title>Evolution of novel wood decay mechanisms in Agaricales revealed by the genome sequences of Fistulina hepatica and Cylindrobasidium torrendii.</title>
        <authorList>
            <person name="Floudas D."/>
            <person name="Held B.W."/>
            <person name="Riley R."/>
            <person name="Nagy L.G."/>
            <person name="Koehler G."/>
            <person name="Ransdell A.S."/>
            <person name="Younus H."/>
            <person name="Chow J."/>
            <person name="Chiniquy J."/>
            <person name="Lipzen A."/>
            <person name="Tritt A."/>
            <person name="Sun H."/>
            <person name="Haridas S."/>
            <person name="LaButti K."/>
            <person name="Ohm R.A."/>
            <person name="Kues U."/>
            <person name="Blanchette R.A."/>
            <person name="Grigoriev I.V."/>
            <person name="Minto R.E."/>
            <person name="Hibbett D.S."/>
        </authorList>
    </citation>
    <scope>NUCLEOTIDE SEQUENCE [LARGE SCALE GENOMIC DNA]</scope>
    <source>
        <strain evidence="4 5">FP15055 ss-10</strain>
    </source>
</reference>
<dbReference type="Proteomes" id="UP000054007">
    <property type="component" value="Unassembled WGS sequence"/>
</dbReference>
<gene>
    <name evidence="4" type="ORF">CYLTODRAFT_396536</name>
</gene>
<dbReference type="AlphaFoldDB" id="A0A0D7BB47"/>
<feature type="transmembrane region" description="Helical" evidence="2">
    <location>
        <begin position="172"/>
        <end position="192"/>
    </location>
</feature>
<proteinExistence type="predicted"/>
<keyword evidence="2" id="KW-1133">Transmembrane helix</keyword>
<keyword evidence="2" id="KW-0812">Transmembrane</keyword>
<name>A0A0D7BB47_9AGAR</name>
<evidence type="ECO:0000313" key="5">
    <source>
        <dbReference type="Proteomes" id="UP000054007"/>
    </source>
</evidence>
<feature type="transmembrane region" description="Helical" evidence="2">
    <location>
        <begin position="102"/>
        <end position="121"/>
    </location>
</feature>
<dbReference type="Pfam" id="PF20151">
    <property type="entry name" value="DUF6533"/>
    <property type="match status" value="1"/>
</dbReference>
<feature type="transmembrane region" description="Helical" evidence="2">
    <location>
        <begin position="242"/>
        <end position="262"/>
    </location>
</feature>
<feature type="region of interest" description="Disordered" evidence="1">
    <location>
        <begin position="1"/>
        <end position="20"/>
    </location>
</feature>
<feature type="transmembrane region" description="Helical" evidence="2">
    <location>
        <begin position="70"/>
        <end position="90"/>
    </location>
</feature>
<feature type="domain" description="DUF6533" evidence="3">
    <location>
        <begin position="36"/>
        <end position="81"/>
    </location>
</feature>
<dbReference type="EMBL" id="KN880518">
    <property type="protein sequence ID" value="KIY67747.1"/>
    <property type="molecule type" value="Genomic_DNA"/>
</dbReference>
<keyword evidence="2" id="KW-0472">Membrane</keyword>
<sequence>MKGPYSPRSKPASPRASMPSKVSPAAAAESAFIRMCVQSSSVALIWYDYYLTFPREVRYIWSQRVKLSTVFYFLCRYSMIVNVLYLFKLLNMLGTPAVQDKLFIAVDLASVLARASVIAIFTLRTYVVWGRHWLILATLGLLGCICVVVDLLDMRGITYSNPEIPLLVAKVLSYLMVAFETLASTLTIWRAVQAIRETKHSQSLEDNLIFLILKQGILYFLVVVCLTTAAVVVNYIKEGFWQRLLSAFVLPVSAILAARFLLHLRHWEAKQHKQSATANLPGSGIEFGGTTTLASNGLHTSVFTLNDFGDDPVAERRRETSQWED</sequence>
<accession>A0A0D7BB47</accession>
<evidence type="ECO:0000256" key="1">
    <source>
        <dbReference type="SAM" id="MobiDB-lite"/>
    </source>
</evidence>
<feature type="transmembrane region" description="Helical" evidence="2">
    <location>
        <begin position="217"/>
        <end position="236"/>
    </location>
</feature>
<evidence type="ECO:0000313" key="4">
    <source>
        <dbReference type="EMBL" id="KIY67747.1"/>
    </source>
</evidence>